<dbReference type="Gene3D" id="1.10.10.10">
    <property type="entry name" value="Winged helix-like DNA-binding domain superfamily/Winged helix DNA-binding domain"/>
    <property type="match status" value="1"/>
</dbReference>
<dbReference type="InterPro" id="IPR036390">
    <property type="entry name" value="WH_DNA-bd_sf"/>
</dbReference>
<dbReference type="AlphaFoldDB" id="A0A1T4YGR1"/>
<dbReference type="GO" id="GO:0003677">
    <property type="term" value="F:DNA binding"/>
    <property type="evidence" value="ECO:0007669"/>
    <property type="project" value="UniProtKB-KW"/>
</dbReference>
<dbReference type="GO" id="GO:0003700">
    <property type="term" value="F:DNA-binding transcription factor activity"/>
    <property type="evidence" value="ECO:0007669"/>
    <property type="project" value="InterPro"/>
</dbReference>
<dbReference type="InterPro" id="IPR000524">
    <property type="entry name" value="Tscrpt_reg_HTH_GntR"/>
</dbReference>
<name>A0A1T4YGR1_9MICO</name>
<evidence type="ECO:0000313" key="5">
    <source>
        <dbReference type="EMBL" id="SKB00481.1"/>
    </source>
</evidence>
<dbReference type="SMART" id="SM00345">
    <property type="entry name" value="HTH_GNTR"/>
    <property type="match status" value="1"/>
</dbReference>
<dbReference type="SUPFAM" id="SSF48008">
    <property type="entry name" value="GntR ligand-binding domain-like"/>
    <property type="match status" value="1"/>
</dbReference>
<dbReference type="RefSeq" id="WP_078715084.1">
    <property type="nucleotide sequence ID" value="NZ_FUYG01000008.1"/>
</dbReference>
<protein>
    <submittedName>
        <fullName evidence="5">Transcriptional regulator, GntR family</fullName>
    </submittedName>
</protein>
<dbReference type="InterPro" id="IPR008920">
    <property type="entry name" value="TF_FadR/GntR_C"/>
</dbReference>
<dbReference type="Proteomes" id="UP000189735">
    <property type="component" value="Unassembled WGS sequence"/>
</dbReference>
<reference evidence="6" key="1">
    <citation type="submission" date="2017-02" db="EMBL/GenBank/DDBJ databases">
        <authorList>
            <person name="Varghese N."/>
            <person name="Submissions S."/>
        </authorList>
    </citation>
    <scope>NUCLEOTIDE SEQUENCE [LARGE SCALE GENOMIC DNA]</scope>
    <source>
        <strain evidence="6">VKM Ac-2052</strain>
    </source>
</reference>
<dbReference type="PRINTS" id="PR00035">
    <property type="entry name" value="HTHGNTR"/>
</dbReference>
<dbReference type="SUPFAM" id="SSF46785">
    <property type="entry name" value="Winged helix' DNA-binding domain"/>
    <property type="match status" value="1"/>
</dbReference>
<evidence type="ECO:0000256" key="3">
    <source>
        <dbReference type="ARBA" id="ARBA00023163"/>
    </source>
</evidence>
<dbReference type="InterPro" id="IPR011711">
    <property type="entry name" value="GntR_C"/>
</dbReference>
<feature type="domain" description="HTH gntR-type" evidence="4">
    <location>
        <begin position="8"/>
        <end position="75"/>
    </location>
</feature>
<dbReference type="Pfam" id="PF00392">
    <property type="entry name" value="GntR"/>
    <property type="match status" value="1"/>
</dbReference>
<evidence type="ECO:0000259" key="4">
    <source>
        <dbReference type="PROSITE" id="PS50949"/>
    </source>
</evidence>
<gene>
    <name evidence="5" type="ORF">SAMN06295879_3021</name>
</gene>
<evidence type="ECO:0000256" key="2">
    <source>
        <dbReference type="ARBA" id="ARBA00023125"/>
    </source>
</evidence>
<dbReference type="SMART" id="SM00895">
    <property type="entry name" value="FCD"/>
    <property type="match status" value="1"/>
</dbReference>
<dbReference type="CDD" id="cd07377">
    <property type="entry name" value="WHTH_GntR"/>
    <property type="match status" value="1"/>
</dbReference>
<accession>A0A1T4YGR1</accession>
<sequence length="217" mass="23680">MSVLAPEESLAEQTYRTLRRKVILGHYPQGSRLVESALATELDVSRLPIREALPQLQNEGFVRSLPRRSSRVMLWTVADVTELYDARLSLETLAARLAAKAVAAGASLSPLQAAIDAEHRALDSEDWLEAAEASTVVHEAIVEIGGSSLLGSLMRGISGRTTWLSYLTSSRDPHVQWAGHHGLLEAIRTGNDRLAESIAFAHIEQGREPSLAILSNR</sequence>
<evidence type="ECO:0000313" key="6">
    <source>
        <dbReference type="Proteomes" id="UP000189735"/>
    </source>
</evidence>
<dbReference type="PANTHER" id="PTHR43537">
    <property type="entry name" value="TRANSCRIPTIONAL REGULATOR, GNTR FAMILY"/>
    <property type="match status" value="1"/>
</dbReference>
<dbReference type="Gene3D" id="1.20.120.530">
    <property type="entry name" value="GntR ligand-binding domain-like"/>
    <property type="match status" value="1"/>
</dbReference>
<keyword evidence="3" id="KW-0804">Transcription</keyword>
<keyword evidence="2" id="KW-0238">DNA-binding</keyword>
<dbReference type="EMBL" id="FUYG01000008">
    <property type="protein sequence ID" value="SKB00481.1"/>
    <property type="molecule type" value="Genomic_DNA"/>
</dbReference>
<organism evidence="5 6">
    <name type="scientific">Agreia bicolorata</name>
    <dbReference type="NCBI Taxonomy" id="110935"/>
    <lineage>
        <taxon>Bacteria</taxon>
        <taxon>Bacillati</taxon>
        <taxon>Actinomycetota</taxon>
        <taxon>Actinomycetes</taxon>
        <taxon>Micrococcales</taxon>
        <taxon>Microbacteriaceae</taxon>
        <taxon>Agreia</taxon>
    </lineage>
</organism>
<dbReference type="PROSITE" id="PS50949">
    <property type="entry name" value="HTH_GNTR"/>
    <property type="match status" value="1"/>
</dbReference>
<proteinExistence type="predicted"/>
<dbReference type="Pfam" id="PF07729">
    <property type="entry name" value="FCD"/>
    <property type="match status" value="1"/>
</dbReference>
<dbReference type="InterPro" id="IPR036388">
    <property type="entry name" value="WH-like_DNA-bd_sf"/>
</dbReference>
<keyword evidence="1" id="KW-0805">Transcription regulation</keyword>
<evidence type="ECO:0000256" key="1">
    <source>
        <dbReference type="ARBA" id="ARBA00023015"/>
    </source>
</evidence>
<dbReference type="PANTHER" id="PTHR43537:SF24">
    <property type="entry name" value="GLUCONATE OPERON TRANSCRIPTIONAL REPRESSOR"/>
    <property type="match status" value="1"/>
</dbReference>